<keyword evidence="3" id="KW-0238">DNA-binding</keyword>
<evidence type="ECO:0000256" key="3">
    <source>
        <dbReference type="ARBA" id="ARBA00023125"/>
    </source>
</evidence>
<keyword evidence="2" id="KW-0805">Transcription regulation</keyword>
<dbReference type="Pfam" id="PF03466">
    <property type="entry name" value="LysR_substrate"/>
    <property type="match status" value="1"/>
</dbReference>
<dbReference type="OrthoDB" id="9810065at2"/>
<dbReference type="SUPFAM" id="SSF53850">
    <property type="entry name" value="Periplasmic binding protein-like II"/>
    <property type="match status" value="1"/>
</dbReference>
<dbReference type="Gene3D" id="1.10.10.10">
    <property type="entry name" value="Winged helix-like DNA-binding domain superfamily/Winged helix DNA-binding domain"/>
    <property type="match status" value="1"/>
</dbReference>
<evidence type="ECO:0000256" key="2">
    <source>
        <dbReference type="ARBA" id="ARBA00023015"/>
    </source>
</evidence>
<name>A0A316IHJ9_9GAMM</name>
<gene>
    <name evidence="6" type="ORF">C7456_103265</name>
</gene>
<comment type="caution">
    <text evidence="6">The sequence shown here is derived from an EMBL/GenBank/DDBJ whole genome shotgun (WGS) entry which is preliminary data.</text>
</comment>
<dbReference type="InterPro" id="IPR058163">
    <property type="entry name" value="LysR-type_TF_proteobact-type"/>
</dbReference>
<proteinExistence type="inferred from homology"/>
<dbReference type="InterPro" id="IPR036390">
    <property type="entry name" value="WH_DNA-bd_sf"/>
</dbReference>
<dbReference type="GO" id="GO:0043565">
    <property type="term" value="F:sequence-specific DNA binding"/>
    <property type="evidence" value="ECO:0007669"/>
    <property type="project" value="TreeGrafter"/>
</dbReference>
<dbReference type="Gene3D" id="3.40.190.290">
    <property type="match status" value="1"/>
</dbReference>
<dbReference type="GO" id="GO:0003700">
    <property type="term" value="F:DNA-binding transcription factor activity"/>
    <property type="evidence" value="ECO:0007669"/>
    <property type="project" value="InterPro"/>
</dbReference>
<dbReference type="PANTHER" id="PTHR30537:SF72">
    <property type="entry name" value="LYSR FAMILY TRANSCRIPTIONAL REGULATOR"/>
    <property type="match status" value="1"/>
</dbReference>
<organism evidence="6 7">
    <name type="scientific">Fulvimonas soli</name>
    <dbReference type="NCBI Taxonomy" id="155197"/>
    <lineage>
        <taxon>Bacteria</taxon>
        <taxon>Pseudomonadati</taxon>
        <taxon>Pseudomonadota</taxon>
        <taxon>Gammaproteobacteria</taxon>
        <taxon>Lysobacterales</taxon>
        <taxon>Rhodanobacteraceae</taxon>
        <taxon>Fulvimonas</taxon>
    </lineage>
</organism>
<dbReference type="InterPro" id="IPR005119">
    <property type="entry name" value="LysR_subst-bd"/>
</dbReference>
<evidence type="ECO:0000259" key="5">
    <source>
        <dbReference type="PROSITE" id="PS50931"/>
    </source>
</evidence>
<dbReference type="Proteomes" id="UP000245812">
    <property type="component" value="Unassembled WGS sequence"/>
</dbReference>
<dbReference type="PROSITE" id="PS50931">
    <property type="entry name" value="HTH_LYSR"/>
    <property type="match status" value="1"/>
</dbReference>
<keyword evidence="4" id="KW-0804">Transcription</keyword>
<comment type="similarity">
    <text evidence="1">Belongs to the LysR transcriptional regulatory family.</text>
</comment>
<dbReference type="RefSeq" id="WP_109722710.1">
    <property type="nucleotide sequence ID" value="NZ_MSZV01000005.1"/>
</dbReference>
<evidence type="ECO:0000256" key="1">
    <source>
        <dbReference type="ARBA" id="ARBA00009437"/>
    </source>
</evidence>
<dbReference type="PANTHER" id="PTHR30537">
    <property type="entry name" value="HTH-TYPE TRANSCRIPTIONAL REGULATOR"/>
    <property type="match status" value="1"/>
</dbReference>
<dbReference type="InterPro" id="IPR036388">
    <property type="entry name" value="WH-like_DNA-bd_sf"/>
</dbReference>
<protein>
    <submittedName>
        <fullName evidence="6">LysR family transcriptional regulator</fullName>
    </submittedName>
</protein>
<dbReference type="Pfam" id="PF00126">
    <property type="entry name" value="HTH_1"/>
    <property type="match status" value="1"/>
</dbReference>
<dbReference type="SUPFAM" id="SSF46785">
    <property type="entry name" value="Winged helix' DNA-binding domain"/>
    <property type="match status" value="1"/>
</dbReference>
<dbReference type="FunFam" id="3.40.190.290:FF:000001">
    <property type="entry name" value="Transcriptional regulator, LysR family"/>
    <property type="match status" value="1"/>
</dbReference>
<feature type="domain" description="HTH lysR-type" evidence="5">
    <location>
        <begin position="1"/>
        <end position="59"/>
    </location>
</feature>
<reference evidence="6 7" key="1">
    <citation type="submission" date="2018-05" db="EMBL/GenBank/DDBJ databases">
        <title>Genomic Encyclopedia of Type Strains, Phase IV (KMG-IV): sequencing the most valuable type-strain genomes for metagenomic binning, comparative biology and taxonomic classification.</title>
        <authorList>
            <person name="Goeker M."/>
        </authorList>
    </citation>
    <scope>NUCLEOTIDE SEQUENCE [LARGE SCALE GENOMIC DNA]</scope>
    <source>
        <strain evidence="6 7">DSM 14263</strain>
    </source>
</reference>
<evidence type="ECO:0000256" key="4">
    <source>
        <dbReference type="ARBA" id="ARBA00023163"/>
    </source>
</evidence>
<dbReference type="FunFam" id="1.10.10.10:FF:000001">
    <property type="entry name" value="LysR family transcriptional regulator"/>
    <property type="match status" value="1"/>
</dbReference>
<evidence type="ECO:0000313" key="7">
    <source>
        <dbReference type="Proteomes" id="UP000245812"/>
    </source>
</evidence>
<sequence>MDQLQTIRMFVRVAETGSFTRAADQLQVPRSSVSTAIRRLEEHLDTRLIHRTTRRMQLTPDGSDYLDWCRRLLDEIEQAEARFRRGGGELRGRLRVDAPSRIARRLLVPALPGFLARHPALELELGSTDRPVDLVGEGVDCAIRVGEVRSPHLVARRLGALRQLNCASPGYLARHGTPRGAAELRRHRVVAYASPLTGRVEDFEYLAEGARRTLRLRSQVTVNSAETYAACCLAGLGIIQVPAYDVADELRAGRLVEVLPACVPPPLPLWAVYPGRRHLSPRVRAFVTWVEALFAPHLAPA</sequence>
<dbReference type="CDD" id="cd08472">
    <property type="entry name" value="PBP2_CrgA_like_3"/>
    <property type="match status" value="1"/>
</dbReference>
<dbReference type="GO" id="GO:0006351">
    <property type="term" value="P:DNA-templated transcription"/>
    <property type="evidence" value="ECO:0007669"/>
    <property type="project" value="TreeGrafter"/>
</dbReference>
<dbReference type="AlphaFoldDB" id="A0A316IHJ9"/>
<evidence type="ECO:0000313" key="6">
    <source>
        <dbReference type="EMBL" id="PWK92146.1"/>
    </source>
</evidence>
<accession>A0A316IHJ9</accession>
<dbReference type="InterPro" id="IPR000847">
    <property type="entry name" value="LysR_HTH_N"/>
</dbReference>
<dbReference type="EMBL" id="QGHC01000003">
    <property type="protein sequence ID" value="PWK92146.1"/>
    <property type="molecule type" value="Genomic_DNA"/>
</dbReference>
<keyword evidence="7" id="KW-1185">Reference proteome</keyword>